<evidence type="ECO:0000313" key="5">
    <source>
        <dbReference type="EMBL" id="MDR6722888.1"/>
    </source>
</evidence>
<name>A0AAP5GYB7_PAEAM</name>
<dbReference type="PROSITE" id="PS50995">
    <property type="entry name" value="HTH_MARR_2"/>
    <property type="match status" value="1"/>
</dbReference>
<evidence type="ECO:0000256" key="3">
    <source>
        <dbReference type="ARBA" id="ARBA00023163"/>
    </source>
</evidence>
<dbReference type="EMBL" id="JAVDTR010000003">
    <property type="protein sequence ID" value="MDR6722888.1"/>
    <property type="molecule type" value="Genomic_DNA"/>
</dbReference>
<dbReference type="PANTHER" id="PTHR33164:SF64">
    <property type="entry name" value="TRANSCRIPTIONAL REGULATOR SLYA"/>
    <property type="match status" value="1"/>
</dbReference>
<dbReference type="InterPro" id="IPR039422">
    <property type="entry name" value="MarR/SlyA-like"/>
</dbReference>
<reference evidence="5" key="1">
    <citation type="submission" date="2023-07" db="EMBL/GenBank/DDBJ databases">
        <title>Sorghum-associated microbial communities from plants grown in Nebraska, USA.</title>
        <authorList>
            <person name="Schachtman D."/>
        </authorList>
    </citation>
    <scope>NUCLEOTIDE SEQUENCE</scope>
    <source>
        <strain evidence="5">BE80</strain>
    </source>
</reference>
<dbReference type="Proteomes" id="UP001254832">
    <property type="component" value="Unassembled WGS sequence"/>
</dbReference>
<dbReference type="GO" id="GO:0006950">
    <property type="term" value="P:response to stress"/>
    <property type="evidence" value="ECO:0007669"/>
    <property type="project" value="TreeGrafter"/>
</dbReference>
<dbReference type="SMART" id="SM00347">
    <property type="entry name" value="HTH_MARR"/>
    <property type="match status" value="1"/>
</dbReference>
<dbReference type="InterPro" id="IPR000835">
    <property type="entry name" value="HTH_MarR-typ"/>
</dbReference>
<keyword evidence="3" id="KW-0804">Transcription</keyword>
<keyword evidence="1" id="KW-0805">Transcription regulation</keyword>
<organism evidence="5 6">
    <name type="scientific">Paenibacillus amylolyticus</name>
    <dbReference type="NCBI Taxonomy" id="1451"/>
    <lineage>
        <taxon>Bacteria</taxon>
        <taxon>Bacillati</taxon>
        <taxon>Bacillota</taxon>
        <taxon>Bacilli</taxon>
        <taxon>Bacillales</taxon>
        <taxon>Paenibacillaceae</taxon>
        <taxon>Paenibacillus</taxon>
    </lineage>
</organism>
<dbReference type="Gene3D" id="1.10.10.10">
    <property type="entry name" value="Winged helix-like DNA-binding domain superfamily/Winged helix DNA-binding domain"/>
    <property type="match status" value="1"/>
</dbReference>
<accession>A0AAP5GYB7</accession>
<evidence type="ECO:0000256" key="1">
    <source>
        <dbReference type="ARBA" id="ARBA00023015"/>
    </source>
</evidence>
<comment type="caution">
    <text evidence="5">The sequence shown here is derived from an EMBL/GenBank/DDBJ whole genome shotgun (WGS) entry which is preliminary data.</text>
</comment>
<dbReference type="InterPro" id="IPR036388">
    <property type="entry name" value="WH-like_DNA-bd_sf"/>
</dbReference>
<keyword evidence="2 5" id="KW-0238">DNA-binding</keyword>
<feature type="domain" description="HTH marR-type" evidence="4">
    <location>
        <begin position="1"/>
        <end position="147"/>
    </location>
</feature>
<dbReference type="RefSeq" id="WP_056703339.1">
    <property type="nucleotide sequence ID" value="NZ_JAVDTR010000003.1"/>
</dbReference>
<dbReference type="GO" id="GO:0003700">
    <property type="term" value="F:DNA-binding transcription factor activity"/>
    <property type="evidence" value="ECO:0007669"/>
    <property type="project" value="InterPro"/>
</dbReference>
<dbReference type="InterPro" id="IPR036390">
    <property type="entry name" value="WH_DNA-bd_sf"/>
</dbReference>
<dbReference type="GO" id="GO:0003677">
    <property type="term" value="F:DNA binding"/>
    <property type="evidence" value="ECO:0007669"/>
    <property type="project" value="UniProtKB-KW"/>
</dbReference>
<dbReference type="PRINTS" id="PR00598">
    <property type="entry name" value="HTHMARR"/>
</dbReference>
<dbReference type="AlphaFoldDB" id="A0AAP5GYB7"/>
<proteinExistence type="predicted"/>
<dbReference type="Pfam" id="PF01047">
    <property type="entry name" value="MarR"/>
    <property type="match status" value="1"/>
</dbReference>
<gene>
    <name evidence="5" type="ORF">J2W91_001340</name>
</gene>
<dbReference type="SUPFAM" id="SSF46785">
    <property type="entry name" value="Winged helix' DNA-binding domain"/>
    <property type="match status" value="1"/>
</dbReference>
<sequence>MSSQFKNANESPGHLLWQVTTMWSKEMRRVLEPLGLTHPQFVLLHGCLWLNERDEEGNGVTQVQISQFTNVDVNVTSQVLRALEKRGLIQRTRHKTDTRANIISTTPEGTALANQGIQVVEAADKAFFDLVSDRKEEYMDILRAFINNKSE</sequence>
<evidence type="ECO:0000259" key="4">
    <source>
        <dbReference type="PROSITE" id="PS50995"/>
    </source>
</evidence>
<evidence type="ECO:0000313" key="6">
    <source>
        <dbReference type="Proteomes" id="UP001254832"/>
    </source>
</evidence>
<evidence type="ECO:0000256" key="2">
    <source>
        <dbReference type="ARBA" id="ARBA00023125"/>
    </source>
</evidence>
<protein>
    <submittedName>
        <fullName evidence="5">DNA-binding MarR family transcriptional regulator</fullName>
    </submittedName>
</protein>
<dbReference type="PANTHER" id="PTHR33164">
    <property type="entry name" value="TRANSCRIPTIONAL REGULATOR, MARR FAMILY"/>
    <property type="match status" value="1"/>
</dbReference>